<dbReference type="Pfam" id="PF01471">
    <property type="entry name" value="PG_binding_1"/>
    <property type="match status" value="1"/>
</dbReference>
<feature type="chain" id="PRO_5035423660" evidence="2">
    <location>
        <begin position="24"/>
        <end position="458"/>
    </location>
</feature>
<evidence type="ECO:0000259" key="3">
    <source>
        <dbReference type="Pfam" id="PF01471"/>
    </source>
</evidence>
<name>A0A8K0V942_9RHOB</name>
<dbReference type="Gene3D" id="1.10.101.10">
    <property type="entry name" value="PGBD-like superfamily/PGBD"/>
    <property type="match status" value="1"/>
</dbReference>
<dbReference type="SUPFAM" id="SSF47090">
    <property type="entry name" value="PGBD-like"/>
    <property type="match status" value="1"/>
</dbReference>
<sequence>MAFKGFASLCAAAALVVVPVQQAAADSGLVGGIVGGIIGGAIVNHANKNQRRTTTQRSTRSTASSATRTANREVQVALNYFGFPVGTPDGAIGPKSRAAISEYQATLGFVPNGQLNAFERDLLVSSYYRAQAGGAATMAQISQNPRGAKGLLIGYRDERLGVTQNAGQMAAAAQAPGAAMGFAAAGTGPVASAVPQFGATATPAASALGTGLPSFMGQGAQQASLASHCNKVSLVTNSNGGFVTQVTMTDPAFTLSEQFCLARTYAIAQGEDLVAKISGFTPQQITEQCAGLGPVLKDHVAAVSVKSREEVMQGVSGFVLGSGMAPAQLAGTAKICLGVGYVTDNMDVAIGSALVLSVLGEQGYGELPGHHLISGIGAAQRADLALPWFDMGHDAEAAGAAPVFAPGMADRAALVRLAAYSAAGRQVPGTIVPNAPIPASSGLPSFAVPGVTTPSATP</sequence>
<comment type="caution">
    <text evidence="4">The sequence shown here is derived from an EMBL/GenBank/DDBJ whole genome shotgun (WGS) entry which is preliminary data.</text>
</comment>
<evidence type="ECO:0000313" key="4">
    <source>
        <dbReference type="EMBL" id="MBL4917618.1"/>
    </source>
</evidence>
<feature type="signal peptide" evidence="2">
    <location>
        <begin position="1"/>
        <end position="23"/>
    </location>
</feature>
<feature type="domain" description="Peptidoglycan binding-like" evidence="3">
    <location>
        <begin position="72"/>
        <end position="116"/>
    </location>
</feature>
<dbReference type="EMBL" id="JAESVN010000004">
    <property type="protein sequence ID" value="MBL4917618.1"/>
    <property type="molecule type" value="Genomic_DNA"/>
</dbReference>
<evidence type="ECO:0000256" key="2">
    <source>
        <dbReference type="SAM" id="SignalP"/>
    </source>
</evidence>
<keyword evidence="5" id="KW-1185">Reference proteome</keyword>
<reference evidence="4" key="1">
    <citation type="submission" date="2021-01" db="EMBL/GenBank/DDBJ databases">
        <title>Tabrizicola alba sp. nov. a motile alkaliphilic bacterium isolated from a soda lake.</title>
        <authorList>
            <person name="Szuroczki S."/>
            <person name="Abbaszade G."/>
            <person name="Schumann P."/>
            <person name="Toth E."/>
        </authorList>
    </citation>
    <scope>NUCLEOTIDE SEQUENCE</scope>
    <source>
        <strain evidence="4">DMG-N-6</strain>
    </source>
</reference>
<proteinExistence type="predicted"/>
<dbReference type="InterPro" id="IPR036365">
    <property type="entry name" value="PGBD-like_sf"/>
</dbReference>
<keyword evidence="2" id="KW-0732">Signal</keyword>
<dbReference type="RefSeq" id="WP_202688560.1">
    <property type="nucleotide sequence ID" value="NZ_JAESVN010000004.1"/>
</dbReference>
<feature type="region of interest" description="Disordered" evidence="1">
    <location>
        <begin position="48"/>
        <end position="69"/>
    </location>
</feature>
<dbReference type="AlphaFoldDB" id="A0A8K0V942"/>
<dbReference type="InterPro" id="IPR002477">
    <property type="entry name" value="Peptidoglycan-bd-like"/>
</dbReference>
<gene>
    <name evidence="4" type="ORF">JL811_10335</name>
</gene>
<dbReference type="Proteomes" id="UP000648908">
    <property type="component" value="Unassembled WGS sequence"/>
</dbReference>
<evidence type="ECO:0000256" key="1">
    <source>
        <dbReference type="SAM" id="MobiDB-lite"/>
    </source>
</evidence>
<organism evidence="4 5">
    <name type="scientific">Szabonella alba</name>
    <dbReference type="NCBI Taxonomy" id="2804194"/>
    <lineage>
        <taxon>Bacteria</taxon>
        <taxon>Pseudomonadati</taxon>
        <taxon>Pseudomonadota</taxon>
        <taxon>Alphaproteobacteria</taxon>
        <taxon>Rhodobacterales</taxon>
        <taxon>Paracoccaceae</taxon>
        <taxon>Szabonella</taxon>
    </lineage>
</organism>
<feature type="compositionally biased region" description="Low complexity" evidence="1">
    <location>
        <begin position="52"/>
        <end position="69"/>
    </location>
</feature>
<dbReference type="InterPro" id="IPR036366">
    <property type="entry name" value="PGBDSf"/>
</dbReference>
<protein>
    <submittedName>
        <fullName evidence="4">Peptidoglycan-binding protein</fullName>
    </submittedName>
</protein>
<accession>A0A8K0V942</accession>
<evidence type="ECO:0000313" key="5">
    <source>
        <dbReference type="Proteomes" id="UP000648908"/>
    </source>
</evidence>